<reference evidence="2 3" key="1">
    <citation type="submission" date="2019-02" db="EMBL/GenBank/DDBJ databases">
        <title>Deep-cultivation of Planctomycetes and their phenomic and genomic characterization uncovers novel biology.</title>
        <authorList>
            <person name="Wiegand S."/>
            <person name="Jogler M."/>
            <person name="Boedeker C."/>
            <person name="Pinto D."/>
            <person name="Vollmers J."/>
            <person name="Rivas-Marin E."/>
            <person name="Kohn T."/>
            <person name="Peeters S.H."/>
            <person name="Heuer A."/>
            <person name="Rast P."/>
            <person name="Oberbeckmann S."/>
            <person name="Bunk B."/>
            <person name="Jeske O."/>
            <person name="Meyerdierks A."/>
            <person name="Storesund J.E."/>
            <person name="Kallscheuer N."/>
            <person name="Luecker S."/>
            <person name="Lage O.M."/>
            <person name="Pohl T."/>
            <person name="Merkel B.J."/>
            <person name="Hornburger P."/>
            <person name="Mueller R.-W."/>
            <person name="Bruemmer F."/>
            <person name="Labrenz M."/>
            <person name="Spormann A.M."/>
            <person name="Op den Camp H."/>
            <person name="Overmann J."/>
            <person name="Amann R."/>
            <person name="Jetten M.S.M."/>
            <person name="Mascher T."/>
            <person name="Medema M.H."/>
            <person name="Devos D.P."/>
            <person name="Kaster A.-K."/>
            <person name="Ovreas L."/>
            <person name="Rohde M."/>
            <person name="Galperin M.Y."/>
            <person name="Jogler C."/>
        </authorList>
    </citation>
    <scope>NUCLEOTIDE SEQUENCE [LARGE SCALE GENOMIC DNA]</scope>
    <source>
        <strain evidence="2 3">Pla85_3_4</strain>
    </source>
</reference>
<accession>A0A518DN29</accession>
<dbReference type="InterPro" id="IPR013783">
    <property type="entry name" value="Ig-like_fold"/>
</dbReference>
<feature type="signal peptide" evidence="1">
    <location>
        <begin position="1"/>
        <end position="22"/>
    </location>
</feature>
<feature type="chain" id="PRO_5021709702" description="Nickel uptake substrate-specific transmembrane region" evidence="1">
    <location>
        <begin position="23"/>
        <end position="175"/>
    </location>
</feature>
<dbReference type="SUPFAM" id="SSF49478">
    <property type="entry name" value="Cna protein B-type domain"/>
    <property type="match status" value="1"/>
</dbReference>
<evidence type="ECO:0000313" key="3">
    <source>
        <dbReference type="Proteomes" id="UP000317648"/>
    </source>
</evidence>
<sequence precursor="true">MIRTFGVASAFLLTVMAVCGSAAEPAPVKVTDVTLRDGGILVGQLVTATGAPVKDSQVRLEYQGKTVVALKTNDKGQFGARGLRAGVYQVSTTKSTRPLRVWENGSQPPTAKTMVMLVEDPAIVRAQGGMPLDFTGNGNLRDEALGFTGIGLGAAGLAVALSDDDNPPPPAPMTP</sequence>
<keyword evidence="3" id="KW-1185">Reference proteome</keyword>
<keyword evidence="1" id="KW-0732">Signal</keyword>
<evidence type="ECO:0008006" key="4">
    <source>
        <dbReference type="Google" id="ProtNLM"/>
    </source>
</evidence>
<proteinExistence type="predicted"/>
<name>A0A518DN29_9BACT</name>
<dbReference type="EMBL" id="CP036433">
    <property type="protein sequence ID" value="QDU93247.1"/>
    <property type="molecule type" value="Genomic_DNA"/>
</dbReference>
<dbReference type="Gene3D" id="2.60.40.10">
    <property type="entry name" value="Immunoglobulins"/>
    <property type="match status" value="1"/>
</dbReference>
<organism evidence="2 3">
    <name type="scientific">Lignipirellula cremea</name>
    <dbReference type="NCBI Taxonomy" id="2528010"/>
    <lineage>
        <taxon>Bacteria</taxon>
        <taxon>Pseudomonadati</taxon>
        <taxon>Planctomycetota</taxon>
        <taxon>Planctomycetia</taxon>
        <taxon>Pirellulales</taxon>
        <taxon>Pirellulaceae</taxon>
        <taxon>Lignipirellula</taxon>
    </lineage>
</organism>
<dbReference type="Proteomes" id="UP000317648">
    <property type="component" value="Chromosome"/>
</dbReference>
<protein>
    <recommendedName>
        <fullName evidence="4">Nickel uptake substrate-specific transmembrane region</fullName>
    </recommendedName>
</protein>
<dbReference type="KEGG" id="lcre:Pla8534_10260"/>
<dbReference type="AlphaFoldDB" id="A0A518DN29"/>
<gene>
    <name evidence="2" type="ORF">Pla8534_10260</name>
</gene>
<evidence type="ECO:0000256" key="1">
    <source>
        <dbReference type="SAM" id="SignalP"/>
    </source>
</evidence>
<evidence type="ECO:0000313" key="2">
    <source>
        <dbReference type="EMBL" id="QDU93247.1"/>
    </source>
</evidence>